<name>A0A8T1KKF2_9STRA</name>
<accession>A0A8T1KKF2</accession>
<sequence length="85" mass="9157">MRDNPSDCAESADRHVTRETLNWQGLGSRHASPAPSAASKLAASCLGAIKSETEPPLTQRGPLSHIEQYMQPQSSRHCLVSCISV</sequence>
<proteinExistence type="predicted"/>
<dbReference type="Proteomes" id="UP000736787">
    <property type="component" value="Unassembled WGS sequence"/>
</dbReference>
<organism evidence="2 3">
    <name type="scientific">Phytophthora cactorum</name>
    <dbReference type="NCBI Taxonomy" id="29920"/>
    <lineage>
        <taxon>Eukaryota</taxon>
        <taxon>Sar</taxon>
        <taxon>Stramenopiles</taxon>
        <taxon>Oomycota</taxon>
        <taxon>Peronosporomycetes</taxon>
        <taxon>Peronosporales</taxon>
        <taxon>Peronosporaceae</taxon>
        <taxon>Phytophthora</taxon>
    </lineage>
</organism>
<dbReference type="AlphaFoldDB" id="A0A8T1KKF2"/>
<gene>
    <name evidence="2" type="ORF">PC117_g13476</name>
</gene>
<feature type="region of interest" description="Disordered" evidence="1">
    <location>
        <begin position="1"/>
        <end position="35"/>
    </location>
</feature>
<evidence type="ECO:0000256" key="1">
    <source>
        <dbReference type="SAM" id="MobiDB-lite"/>
    </source>
</evidence>
<evidence type="ECO:0000313" key="3">
    <source>
        <dbReference type="Proteomes" id="UP000736787"/>
    </source>
</evidence>
<comment type="caution">
    <text evidence="2">The sequence shown here is derived from an EMBL/GenBank/DDBJ whole genome shotgun (WGS) entry which is preliminary data.</text>
</comment>
<feature type="compositionally biased region" description="Basic and acidic residues" evidence="1">
    <location>
        <begin position="1"/>
        <end position="18"/>
    </location>
</feature>
<reference evidence="2" key="1">
    <citation type="submission" date="2018-10" db="EMBL/GenBank/DDBJ databases">
        <title>Effector identification in a new, highly contiguous assembly of the strawberry crown rot pathogen Phytophthora cactorum.</title>
        <authorList>
            <person name="Armitage A.D."/>
            <person name="Nellist C.F."/>
            <person name="Bates H."/>
            <person name="Vickerstaff R.J."/>
            <person name="Harrison R.J."/>
        </authorList>
    </citation>
    <scope>NUCLEOTIDE SEQUENCE</scope>
    <source>
        <strain evidence="2">4040</strain>
    </source>
</reference>
<protein>
    <submittedName>
        <fullName evidence="2">Uncharacterized protein</fullName>
    </submittedName>
</protein>
<evidence type="ECO:0000313" key="2">
    <source>
        <dbReference type="EMBL" id="KAG2931401.1"/>
    </source>
</evidence>
<dbReference type="EMBL" id="RCMK01000395">
    <property type="protein sequence ID" value="KAG2931401.1"/>
    <property type="molecule type" value="Genomic_DNA"/>
</dbReference>